<comment type="similarity">
    <text evidence="7">Belongs to the binding-protein-dependent transport system permease family.</text>
</comment>
<evidence type="ECO:0000256" key="1">
    <source>
        <dbReference type="ARBA" id="ARBA00004651"/>
    </source>
</evidence>
<evidence type="ECO:0000256" key="4">
    <source>
        <dbReference type="ARBA" id="ARBA00022692"/>
    </source>
</evidence>
<dbReference type="CDD" id="cd06261">
    <property type="entry name" value="TM_PBP2"/>
    <property type="match status" value="1"/>
</dbReference>
<proteinExistence type="inferred from homology"/>
<gene>
    <name evidence="9" type="ORF">GCM10010885_24710</name>
</gene>
<evidence type="ECO:0000313" key="10">
    <source>
        <dbReference type="Proteomes" id="UP000637695"/>
    </source>
</evidence>
<reference evidence="9" key="1">
    <citation type="journal article" date="2014" name="Int. J. Syst. Evol. Microbiol.">
        <title>Complete genome sequence of Corynebacterium casei LMG S-19264T (=DSM 44701T), isolated from a smear-ripened cheese.</title>
        <authorList>
            <consortium name="US DOE Joint Genome Institute (JGI-PGF)"/>
            <person name="Walter F."/>
            <person name="Albersmeier A."/>
            <person name="Kalinowski J."/>
            <person name="Ruckert C."/>
        </authorList>
    </citation>
    <scope>NUCLEOTIDE SEQUENCE</scope>
    <source>
        <strain evidence="9">JCM 18487</strain>
    </source>
</reference>
<dbReference type="Proteomes" id="UP000637695">
    <property type="component" value="Unassembled WGS sequence"/>
</dbReference>
<evidence type="ECO:0000256" key="2">
    <source>
        <dbReference type="ARBA" id="ARBA00022448"/>
    </source>
</evidence>
<dbReference type="AlphaFoldDB" id="A0A917KHS7"/>
<keyword evidence="10" id="KW-1185">Reference proteome</keyword>
<feature type="transmembrane region" description="Helical" evidence="7">
    <location>
        <begin position="113"/>
        <end position="133"/>
    </location>
</feature>
<dbReference type="InterPro" id="IPR035906">
    <property type="entry name" value="MetI-like_sf"/>
</dbReference>
<evidence type="ECO:0000256" key="6">
    <source>
        <dbReference type="ARBA" id="ARBA00023136"/>
    </source>
</evidence>
<sequence>MIPGLINSFYLVIMKNFFLEFPEELKESARIDGCNELRVLFQIVLPLSLPVMAAFALFYAVGIWNQYFNAILYINDPTKWPVQVVLQQIVISATGGIGNATFSSDAVSYYGEAVRNAVIVIATIPVLMIYPFLQKHFTKGILLGSVKG</sequence>
<evidence type="ECO:0000259" key="8">
    <source>
        <dbReference type="PROSITE" id="PS50928"/>
    </source>
</evidence>
<keyword evidence="2 7" id="KW-0813">Transport</keyword>
<organism evidence="9 10">
    <name type="scientific">Alicyclobacillus cellulosilyticus</name>
    <dbReference type="NCBI Taxonomy" id="1003997"/>
    <lineage>
        <taxon>Bacteria</taxon>
        <taxon>Bacillati</taxon>
        <taxon>Bacillota</taxon>
        <taxon>Bacilli</taxon>
        <taxon>Bacillales</taxon>
        <taxon>Alicyclobacillaceae</taxon>
        <taxon>Alicyclobacillus</taxon>
    </lineage>
</organism>
<dbReference type="EMBL" id="BMOY01000081">
    <property type="protein sequence ID" value="GGJ14514.1"/>
    <property type="molecule type" value="Genomic_DNA"/>
</dbReference>
<evidence type="ECO:0000256" key="3">
    <source>
        <dbReference type="ARBA" id="ARBA00022475"/>
    </source>
</evidence>
<keyword evidence="4 7" id="KW-0812">Transmembrane</keyword>
<dbReference type="Pfam" id="PF00528">
    <property type="entry name" value="BPD_transp_1"/>
    <property type="match status" value="1"/>
</dbReference>
<keyword evidence="5 7" id="KW-1133">Transmembrane helix</keyword>
<feature type="transmembrane region" description="Helical" evidence="7">
    <location>
        <begin position="39"/>
        <end position="64"/>
    </location>
</feature>
<dbReference type="SUPFAM" id="SSF161098">
    <property type="entry name" value="MetI-like"/>
    <property type="match status" value="1"/>
</dbReference>
<dbReference type="GO" id="GO:0055085">
    <property type="term" value="P:transmembrane transport"/>
    <property type="evidence" value="ECO:0007669"/>
    <property type="project" value="InterPro"/>
</dbReference>
<dbReference type="PANTHER" id="PTHR43744:SF9">
    <property type="entry name" value="POLYGALACTURONAN_RHAMNOGALACTURONAN TRANSPORT SYSTEM PERMEASE PROTEIN YTCP"/>
    <property type="match status" value="1"/>
</dbReference>
<dbReference type="PROSITE" id="PS50928">
    <property type="entry name" value="ABC_TM1"/>
    <property type="match status" value="1"/>
</dbReference>
<reference evidence="9" key="2">
    <citation type="submission" date="2020-09" db="EMBL/GenBank/DDBJ databases">
        <authorList>
            <person name="Sun Q."/>
            <person name="Ohkuma M."/>
        </authorList>
    </citation>
    <scope>NUCLEOTIDE SEQUENCE</scope>
    <source>
        <strain evidence="9">JCM 18487</strain>
    </source>
</reference>
<evidence type="ECO:0000256" key="5">
    <source>
        <dbReference type="ARBA" id="ARBA00022989"/>
    </source>
</evidence>
<comment type="caution">
    <text evidence="9">The sequence shown here is derived from an EMBL/GenBank/DDBJ whole genome shotgun (WGS) entry which is preliminary data.</text>
</comment>
<keyword evidence="3" id="KW-1003">Cell membrane</keyword>
<name>A0A917KHS7_9BACL</name>
<dbReference type="InterPro" id="IPR000515">
    <property type="entry name" value="MetI-like"/>
</dbReference>
<comment type="subcellular location">
    <subcellularLocation>
        <location evidence="1 7">Cell membrane</location>
        <topology evidence="1 7">Multi-pass membrane protein</topology>
    </subcellularLocation>
</comment>
<evidence type="ECO:0000256" key="7">
    <source>
        <dbReference type="RuleBase" id="RU363032"/>
    </source>
</evidence>
<feature type="domain" description="ABC transmembrane type-1" evidence="8">
    <location>
        <begin position="1"/>
        <end position="131"/>
    </location>
</feature>
<protein>
    <recommendedName>
        <fullName evidence="8">ABC transmembrane type-1 domain-containing protein</fullName>
    </recommendedName>
</protein>
<dbReference type="GO" id="GO:0005886">
    <property type="term" value="C:plasma membrane"/>
    <property type="evidence" value="ECO:0007669"/>
    <property type="project" value="UniProtKB-SubCell"/>
</dbReference>
<accession>A0A917KHS7</accession>
<dbReference type="Gene3D" id="1.10.3720.10">
    <property type="entry name" value="MetI-like"/>
    <property type="match status" value="1"/>
</dbReference>
<keyword evidence="6 7" id="KW-0472">Membrane</keyword>
<dbReference type="PANTHER" id="PTHR43744">
    <property type="entry name" value="ABC TRANSPORTER PERMEASE PROTEIN MG189-RELATED-RELATED"/>
    <property type="match status" value="1"/>
</dbReference>
<evidence type="ECO:0000313" key="9">
    <source>
        <dbReference type="EMBL" id="GGJ14514.1"/>
    </source>
</evidence>